<comment type="caution">
    <text evidence="1">The sequence shown here is derived from an EMBL/GenBank/DDBJ whole genome shotgun (WGS) entry which is preliminary data.</text>
</comment>
<organism evidence="1 2">
    <name type="scientific">Gilliamella apicola</name>
    <dbReference type="NCBI Taxonomy" id="1196095"/>
    <lineage>
        <taxon>Bacteria</taxon>
        <taxon>Pseudomonadati</taxon>
        <taxon>Pseudomonadota</taxon>
        <taxon>Gammaproteobacteria</taxon>
        <taxon>Orbales</taxon>
        <taxon>Orbaceae</taxon>
        <taxon>Gilliamella</taxon>
    </lineage>
</organism>
<dbReference type="EMBL" id="QGLR01000009">
    <property type="protein sequence ID" value="PXZ07723.1"/>
    <property type="molecule type" value="Genomic_DNA"/>
</dbReference>
<gene>
    <name evidence="1" type="ORF">DKK70_07725</name>
</gene>
<evidence type="ECO:0000313" key="1">
    <source>
        <dbReference type="EMBL" id="PXZ07723.1"/>
    </source>
</evidence>
<evidence type="ECO:0000313" key="2">
    <source>
        <dbReference type="Proteomes" id="UP000247932"/>
    </source>
</evidence>
<reference evidence="1 2" key="1">
    <citation type="submission" date="2018-05" db="EMBL/GenBank/DDBJ databases">
        <title>Reference genomes for bee gut microbiota database.</title>
        <authorList>
            <person name="Ellegaard K.M."/>
        </authorList>
    </citation>
    <scope>NUCLEOTIDE SEQUENCE [LARGE SCALE GENOMIC DNA]</scope>
    <source>
        <strain evidence="1 2">ESL0182</strain>
    </source>
</reference>
<evidence type="ECO:0008006" key="3">
    <source>
        <dbReference type="Google" id="ProtNLM"/>
    </source>
</evidence>
<keyword evidence="2" id="KW-1185">Reference proteome</keyword>
<dbReference type="Proteomes" id="UP000247932">
    <property type="component" value="Unassembled WGS sequence"/>
</dbReference>
<dbReference type="RefSeq" id="WP_110433454.1">
    <property type="nucleotide sequence ID" value="NZ_QGLR01000009.1"/>
</dbReference>
<name>A0A2V4E594_9GAMM</name>
<sequence>MPSITIYTSTSYKMDPPVFAEFAVSLANLAKDILKAKDSNIHITYLTGDIGYGTPVYLEAKLRNEVFRNEMVMNEFLKQVDLLIKENIGVVARIRCFLYEKNYIFGKN</sequence>
<dbReference type="AlphaFoldDB" id="A0A2V4E594"/>
<accession>A0A2V4E594</accession>
<proteinExistence type="predicted"/>
<dbReference type="OrthoDB" id="8687355at2"/>
<protein>
    <recommendedName>
        <fullName evidence="3">DUF190 domain-containing protein</fullName>
    </recommendedName>
</protein>